<dbReference type="CDD" id="cd00796">
    <property type="entry name" value="INT_Rci_Hp1_C"/>
    <property type="match status" value="1"/>
</dbReference>
<keyword evidence="1" id="KW-0229">DNA integration</keyword>
<accession>A0A6N8DPF5</accession>
<comment type="caution">
    <text evidence="5">The sequence shown here is derived from an EMBL/GenBank/DDBJ whole genome shotgun (WGS) entry which is preliminary data.</text>
</comment>
<dbReference type="AlphaFoldDB" id="A0A6N8DPF5"/>
<dbReference type="InterPro" id="IPR002104">
    <property type="entry name" value="Integrase_catalytic"/>
</dbReference>
<dbReference type="EMBL" id="WNKS01000007">
    <property type="protein sequence ID" value="MTV31425.1"/>
    <property type="molecule type" value="Genomic_DNA"/>
</dbReference>
<dbReference type="PROSITE" id="PS51898">
    <property type="entry name" value="TYR_RECOMBINASE"/>
    <property type="match status" value="1"/>
</dbReference>
<feature type="domain" description="Tyr recombinase" evidence="4">
    <location>
        <begin position="181"/>
        <end position="348"/>
    </location>
</feature>
<dbReference type="Proteomes" id="UP000439113">
    <property type="component" value="Unassembled WGS sequence"/>
</dbReference>
<proteinExistence type="predicted"/>
<evidence type="ECO:0000256" key="2">
    <source>
        <dbReference type="ARBA" id="ARBA00023125"/>
    </source>
</evidence>
<dbReference type="PANTHER" id="PTHR30349:SF94">
    <property type="entry name" value="INTEGRASE_RECOMBINASE HI_1414-RELATED"/>
    <property type="match status" value="1"/>
</dbReference>
<organism evidence="5 6">
    <name type="scientific">Rhodoblastus acidophilus</name>
    <name type="common">Rhodopseudomonas acidophila</name>
    <dbReference type="NCBI Taxonomy" id="1074"/>
    <lineage>
        <taxon>Bacteria</taxon>
        <taxon>Pseudomonadati</taxon>
        <taxon>Pseudomonadota</taxon>
        <taxon>Alphaproteobacteria</taxon>
        <taxon>Hyphomicrobiales</taxon>
        <taxon>Rhodoblastaceae</taxon>
        <taxon>Rhodoblastus</taxon>
    </lineage>
</organism>
<dbReference type="InterPro" id="IPR050090">
    <property type="entry name" value="Tyrosine_recombinase_XerCD"/>
</dbReference>
<dbReference type="GO" id="GO:0003677">
    <property type="term" value="F:DNA binding"/>
    <property type="evidence" value="ECO:0007669"/>
    <property type="project" value="UniProtKB-KW"/>
</dbReference>
<evidence type="ECO:0000256" key="3">
    <source>
        <dbReference type="ARBA" id="ARBA00023172"/>
    </source>
</evidence>
<dbReference type="GO" id="GO:0015074">
    <property type="term" value="P:DNA integration"/>
    <property type="evidence" value="ECO:0007669"/>
    <property type="project" value="UniProtKB-KW"/>
</dbReference>
<dbReference type="GO" id="GO:0006310">
    <property type="term" value="P:DNA recombination"/>
    <property type="evidence" value="ECO:0007669"/>
    <property type="project" value="UniProtKB-KW"/>
</dbReference>
<dbReference type="InterPro" id="IPR010998">
    <property type="entry name" value="Integrase_recombinase_N"/>
</dbReference>
<evidence type="ECO:0000313" key="5">
    <source>
        <dbReference type="EMBL" id="MTV31425.1"/>
    </source>
</evidence>
<evidence type="ECO:0000256" key="1">
    <source>
        <dbReference type="ARBA" id="ARBA00022908"/>
    </source>
</evidence>
<keyword evidence="3" id="KW-0233">DNA recombination</keyword>
<sequence>MGTITERKRKNGEVVFFAQVVKKGGGKVHRESQTFERRKAAQVWIEKRERELNEPGGIERARLGDPLLGEVIDRYVAESERALGKTKTQVLRSLKGDAIAEMKCSDIKSNDVIDLARRLRADRKPQTVMSYLSHLAAIFAVAKPAWGVELDQQAMKDAFVVGRRLGVICKGASRERRPSCDEIKAILGLFRQKLAAKPDMSPMPDLVAFALFSTRRQEEITRIEWRDFEPENKRVLVRDMKNPGDKIGNNVWCDLPEPAIKIIERQPRKSDRIFPYTTDALSSNFTRACKFLMIEDLHFHDLRHEGVSRLFEMGLNIPHVAAVSGHRSWQSLKRYTHIRASGDKWVWLAEEMSGAGAPPEVA</sequence>
<dbReference type="Gene3D" id="1.10.443.10">
    <property type="entry name" value="Intergrase catalytic core"/>
    <property type="match status" value="1"/>
</dbReference>
<dbReference type="InterPro" id="IPR013762">
    <property type="entry name" value="Integrase-like_cat_sf"/>
</dbReference>
<evidence type="ECO:0000313" key="6">
    <source>
        <dbReference type="Proteomes" id="UP000439113"/>
    </source>
</evidence>
<dbReference type="RefSeq" id="WP_155446110.1">
    <property type="nucleotide sequence ID" value="NZ_JAOQNR010000010.1"/>
</dbReference>
<dbReference type="Pfam" id="PF00589">
    <property type="entry name" value="Phage_integrase"/>
    <property type="match status" value="1"/>
</dbReference>
<evidence type="ECO:0000259" key="4">
    <source>
        <dbReference type="PROSITE" id="PS51898"/>
    </source>
</evidence>
<protein>
    <submittedName>
        <fullName evidence="5">Tyrosine-type recombinase/integrase</fullName>
    </submittedName>
</protein>
<dbReference type="InterPro" id="IPR011010">
    <property type="entry name" value="DNA_brk_join_enz"/>
</dbReference>
<dbReference type="PANTHER" id="PTHR30349">
    <property type="entry name" value="PHAGE INTEGRASE-RELATED"/>
    <property type="match status" value="1"/>
</dbReference>
<name>A0A6N8DPF5_RHOAC</name>
<reference evidence="5 6" key="1">
    <citation type="submission" date="2019-11" db="EMBL/GenBank/DDBJ databases">
        <title>Whole-genome sequence of a Rhodoblastus acidophilus DSM 142.</title>
        <authorList>
            <person name="Kyndt J.A."/>
            <person name="Meyer T.E."/>
        </authorList>
    </citation>
    <scope>NUCLEOTIDE SEQUENCE [LARGE SCALE GENOMIC DNA]</scope>
    <source>
        <strain evidence="5 6">DSM 142</strain>
    </source>
</reference>
<dbReference type="SUPFAM" id="SSF56349">
    <property type="entry name" value="DNA breaking-rejoining enzymes"/>
    <property type="match status" value="1"/>
</dbReference>
<gene>
    <name evidence="5" type="ORF">GJ654_10505</name>
</gene>
<keyword evidence="2" id="KW-0238">DNA-binding</keyword>
<dbReference type="OrthoDB" id="6388170at2"/>
<dbReference type="Gene3D" id="1.10.150.130">
    <property type="match status" value="1"/>
</dbReference>